<keyword evidence="2 5" id="KW-0812">Transmembrane</keyword>
<feature type="transmembrane region" description="Helical" evidence="5">
    <location>
        <begin position="356"/>
        <end position="374"/>
    </location>
</feature>
<feature type="transmembrane region" description="Helical" evidence="5">
    <location>
        <begin position="82"/>
        <end position="107"/>
    </location>
</feature>
<accession>A0A4S2DN19</accession>
<keyword evidence="4 5" id="KW-0472">Membrane</keyword>
<dbReference type="PANTHER" id="PTHR43424">
    <property type="entry name" value="LOCUS PUTATIVE PROTEIN 1-RELATED"/>
    <property type="match status" value="1"/>
</dbReference>
<sequence length="482" mass="54897">MSNKRIIKNYMYNIIYETLILILPFLTASYISRVLGVDGIGESDYTASFAVVFSIVGKLGIDRYGSKHIAYKRDDKEKMTETFFNIWFLQVIATSVSTVLYLIYFLIFGNSLTLLFLLQFPIVLSAFLDISWFYIGLENFKKIVVRNTIIRVISVILIFTLVKSYDDLNKYILINSLASFFGCITYWISLSKYIGKPNLSKVNIKLYLKESLVYLLPQICIQFYTVVDQIIVGYLTTYADVGYYSQSLRVPKMSLAFITSLSTVLMPTIANLYEKNNIESIGKYLKKSLEITICIGVFGASSMAAVANKFVPVFFGEKFISITPYMMTISLIAIIIPIGLVFTNQFIIPTSKNKEYMIPIFSAAIVSLTLNFILIPFVGIVGAVVTVVLAEVTSTLLKIILVRKYLDIKMLFKGTYIYFLFGVINFAFVNTSTYFLETNFISLIISCFLCFACFGTLMVIFKNPIREELYDIYNRWHSKVSI</sequence>
<comment type="subcellular location">
    <subcellularLocation>
        <location evidence="1">Membrane</location>
        <topology evidence="1">Multi-pass membrane protein</topology>
    </subcellularLocation>
</comment>
<dbReference type="OrthoDB" id="9815702at2"/>
<dbReference type="EMBL" id="SRYR01000003">
    <property type="protein sequence ID" value="TGY42424.1"/>
    <property type="molecule type" value="Genomic_DNA"/>
</dbReference>
<dbReference type="Pfam" id="PF01943">
    <property type="entry name" value="Polysacc_synt"/>
    <property type="match status" value="1"/>
</dbReference>
<dbReference type="InterPro" id="IPR052556">
    <property type="entry name" value="PolySynth_Transporter"/>
</dbReference>
<evidence type="ECO:0000313" key="7">
    <source>
        <dbReference type="Proteomes" id="UP000306888"/>
    </source>
</evidence>
<reference evidence="6 7" key="1">
    <citation type="submission" date="2019-04" db="EMBL/GenBank/DDBJ databases">
        <title>Microbes associate with the intestines of laboratory mice.</title>
        <authorList>
            <person name="Navarre W."/>
            <person name="Wong E."/>
            <person name="Huang K."/>
            <person name="Tropini C."/>
            <person name="Ng K."/>
            <person name="Yu B."/>
        </authorList>
    </citation>
    <scope>NUCLEOTIDE SEQUENCE [LARGE SCALE GENOMIC DNA]</scope>
    <source>
        <strain evidence="6 7">NM50_B9-20</strain>
    </source>
</reference>
<proteinExistence type="predicted"/>
<evidence type="ECO:0000256" key="4">
    <source>
        <dbReference type="ARBA" id="ARBA00023136"/>
    </source>
</evidence>
<organism evidence="6 7">
    <name type="scientific">Clostridium sartagoforme</name>
    <dbReference type="NCBI Taxonomy" id="84031"/>
    <lineage>
        <taxon>Bacteria</taxon>
        <taxon>Bacillati</taxon>
        <taxon>Bacillota</taxon>
        <taxon>Clostridia</taxon>
        <taxon>Eubacteriales</taxon>
        <taxon>Clostridiaceae</taxon>
        <taxon>Clostridium</taxon>
    </lineage>
</organism>
<feature type="transmembrane region" description="Helical" evidence="5">
    <location>
        <begin position="293"/>
        <end position="316"/>
    </location>
</feature>
<gene>
    <name evidence="6" type="ORF">E5347_09395</name>
</gene>
<evidence type="ECO:0000256" key="2">
    <source>
        <dbReference type="ARBA" id="ARBA00022692"/>
    </source>
</evidence>
<feature type="transmembrane region" description="Helical" evidence="5">
    <location>
        <begin position="440"/>
        <end position="461"/>
    </location>
</feature>
<evidence type="ECO:0000256" key="1">
    <source>
        <dbReference type="ARBA" id="ARBA00004141"/>
    </source>
</evidence>
<keyword evidence="3 5" id="KW-1133">Transmembrane helix</keyword>
<feature type="transmembrane region" description="Helical" evidence="5">
    <location>
        <begin position="255"/>
        <end position="273"/>
    </location>
</feature>
<evidence type="ECO:0000313" key="6">
    <source>
        <dbReference type="EMBL" id="TGY42424.1"/>
    </source>
</evidence>
<feature type="transmembrane region" description="Helical" evidence="5">
    <location>
        <begin position="171"/>
        <end position="190"/>
    </location>
</feature>
<keyword evidence="7" id="KW-1185">Reference proteome</keyword>
<feature type="transmembrane region" description="Helical" evidence="5">
    <location>
        <begin position="43"/>
        <end position="61"/>
    </location>
</feature>
<feature type="transmembrane region" description="Helical" evidence="5">
    <location>
        <begin position="414"/>
        <end position="434"/>
    </location>
</feature>
<dbReference type="Proteomes" id="UP000306888">
    <property type="component" value="Unassembled WGS sequence"/>
</dbReference>
<evidence type="ECO:0000256" key="3">
    <source>
        <dbReference type="ARBA" id="ARBA00022989"/>
    </source>
</evidence>
<dbReference type="PANTHER" id="PTHR43424:SF1">
    <property type="entry name" value="LOCUS PUTATIVE PROTEIN 1-RELATED"/>
    <property type="match status" value="1"/>
</dbReference>
<dbReference type="AlphaFoldDB" id="A0A4S2DN19"/>
<feature type="transmembrane region" description="Helical" evidence="5">
    <location>
        <begin position="211"/>
        <end position="235"/>
    </location>
</feature>
<evidence type="ECO:0000256" key="5">
    <source>
        <dbReference type="SAM" id="Phobius"/>
    </source>
</evidence>
<feature type="transmembrane region" description="Helical" evidence="5">
    <location>
        <begin position="113"/>
        <end position="136"/>
    </location>
</feature>
<protein>
    <submittedName>
        <fullName evidence="6">Flippase</fullName>
    </submittedName>
</protein>
<feature type="transmembrane region" description="Helical" evidence="5">
    <location>
        <begin position="322"/>
        <end position="344"/>
    </location>
</feature>
<feature type="transmembrane region" description="Helical" evidence="5">
    <location>
        <begin position="148"/>
        <end position="165"/>
    </location>
</feature>
<dbReference type="RefSeq" id="WP_136006735.1">
    <property type="nucleotide sequence ID" value="NZ_SRYR01000003.1"/>
</dbReference>
<dbReference type="InterPro" id="IPR002797">
    <property type="entry name" value="Polysacc_synth"/>
</dbReference>
<feature type="transmembrane region" description="Helical" evidence="5">
    <location>
        <begin position="380"/>
        <end position="402"/>
    </location>
</feature>
<feature type="transmembrane region" description="Helical" evidence="5">
    <location>
        <begin position="12"/>
        <end position="31"/>
    </location>
</feature>
<dbReference type="GO" id="GO:0016020">
    <property type="term" value="C:membrane"/>
    <property type="evidence" value="ECO:0007669"/>
    <property type="project" value="UniProtKB-SubCell"/>
</dbReference>
<comment type="caution">
    <text evidence="6">The sequence shown here is derived from an EMBL/GenBank/DDBJ whole genome shotgun (WGS) entry which is preliminary data.</text>
</comment>
<name>A0A4S2DN19_9CLOT</name>